<dbReference type="CDD" id="cd00130">
    <property type="entry name" value="PAS"/>
    <property type="match status" value="3"/>
</dbReference>
<accession>A0A5C5XH83</accession>
<evidence type="ECO:0000256" key="15">
    <source>
        <dbReference type="PROSITE-ProRule" id="PRU00169"/>
    </source>
</evidence>
<keyword evidence="10" id="KW-0067">ATP-binding</keyword>
<dbReference type="EMBL" id="SJPG01000001">
    <property type="protein sequence ID" value="TWT62526.1"/>
    <property type="molecule type" value="Genomic_DNA"/>
</dbReference>
<feature type="modified residue" description="4-aspartylphosphate" evidence="15">
    <location>
        <position position="820"/>
    </location>
</feature>
<dbReference type="Gene3D" id="3.30.565.10">
    <property type="entry name" value="Histidine kinase-like ATPase, C-terminal domain"/>
    <property type="match status" value="1"/>
</dbReference>
<keyword evidence="9 21" id="KW-0418">Kinase</keyword>
<keyword evidence="6 21" id="KW-0808">Transferase</keyword>
<dbReference type="PANTHER" id="PTHR45339">
    <property type="entry name" value="HYBRID SIGNAL TRANSDUCTION HISTIDINE KINASE J"/>
    <property type="match status" value="1"/>
</dbReference>
<keyword evidence="8" id="KW-0547">Nucleotide-binding</keyword>
<dbReference type="Pfam" id="PF00072">
    <property type="entry name" value="Response_reg"/>
    <property type="match status" value="2"/>
</dbReference>
<evidence type="ECO:0000256" key="13">
    <source>
        <dbReference type="ARBA" id="ARBA00023136"/>
    </source>
</evidence>
<organism evidence="21 22">
    <name type="scientific">Rubinisphaera italica</name>
    <dbReference type="NCBI Taxonomy" id="2527969"/>
    <lineage>
        <taxon>Bacteria</taxon>
        <taxon>Pseudomonadati</taxon>
        <taxon>Planctomycetota</taxon>
        <taxon>Planctomycetia</taxon>
        <taxon>Planctomycetales</taxon>
        <taxon>Planctomycetaceae</taxon>
        <taxon>Rubinisphaera</taxon>
    </lineage>
</organism>
<keyword evidence="22" id="KW-1185">Reference proteome</keyword>
<dbReference type="SUPFAM" id="SSF47384">
    <property type="entry name" value="Homodimeric domain of signal transducing histidine kinase"/>
    <property type="match status" value="1"/>
</dbReference>
<dbReference type="PROSITE" id="PS50894">
    <property type="entry name" value="HPT"/>
    <property type="match status" value="1"/>
</dbReference>
<evidence type="ECO:0000259" key="19">
    <source>
        <dbReference type="PROSITE" id="PS50113"/>
    </source>
</evidence>
<feature type="domain" description="PAC" evidence="19">
    <location>
        <begin position="199"/>
        <end position="252"/>
    </location>
</feature>
<evidence type="ECO:0000256" key="12">
    <source>
        <dbReference type="ARBA" id="ARBA00023012"/>
    </source>
</evidence>
<dbReference type="InterPro" id="IPR036641">
    <property type="entry name" value="HPT_dom_sf"/>
</dbReference>
<dbReference type="Pfam" id="PF08448">
    <property type="entry name" value="PAS_4"/>
    <property type="match status" value="3"/>
</dbReference>
<dbReference type="Gene3D" id="1.10.287.130">
    <property type="match status" value="1"/>
</dbReference>
<feature type="domain" description="PAC" evidence="19">
    <location>
        <begin position="314"/>
        <end position="380"/>
    </location>
</feature>
<evidence type="ECO:0000259" key="20">
    <source>
        <dbReference type="PROSITE" id="PS50894"/>
    </source>
</evidence>
<evidence type="ECO:0000256" key="8">
    <source>
        <dbReference type="ARBA" id="ARBA00022741"/>
    </source>
</evidence>
<evidence type="ECO:0000313" key="22">
    <source>
        <dbReference type="Proteomes" id="UP000316095"/>
    </source>
</evidence>
<dbReference type="SUPFAM" id="SSF55874">
    <property type="entry name" value="ATPase domain of HSP90 chaperone/DNA topoisomerase II/histidine kinase"/>
    <property type="match status" value="1"/>
</dbReference>
<gene>
    <name evidence="21" type="primary">barA_3</name>
    <name evidence="21" type="ORF">Pan54_32680</name>
</gene>
<dbReference type="Proteomes" id="UP000316095">
    <property type="component" value="Unassembled WGS sequence"/>
</dbReference>
<dbReference type="Pfam" id="PF02518">
    <property type="entry name" value="HATPase_c"/>
    <property type="match status" value="1"/>
</dbReference>
<name>A0A5C5XH83_9PLAN</name>
<evidence type="ECO:0000256" key="14">
    <source>
        <dbReference type="PROSITE-ProRule" id="PRU00110"/>
    </source>
</evidence>
<sequence length="1170" mass="132461">MSRSQSLLKNLSVIASHPGILLWVSDQQTGNLLEASELALMHWGHSLENLQGNPEWWRSIIHPEDTDRYCDFYLKDSQEPISYKIQSSANVILEVCEHRSLSQGPEGNVYIATATITSQKLQAPNQKPVDFNSIFDLLPVCLLLKDRQGRRTFANRKYLELRKLKLEEVLGKTDRDLFPEELVCKYEEDDRKVLETGVVLTDAEEIKNGDGATCWTERIKAPIYSESGEIIGIQLMMWDITRRKNTEAAFEQESALMHALLSNIPDSIYFKDRESRFIRINKSMAEKFNLASPEESLGKTDHDFFTSEHAEQTRKDELRILETGEPLVSLIECETWADRQDTWCSTTKMPLRDIQGNIIGTFGISRDITSLILTEQALERERDLSQALMNGLPDVIFYKDRQGHFTMGNQALAEYFGLDHPDQLIGKTDYDFTPPELAACFEEDDQRVMRSGDKLIAREEVNEDSHGNVTYFLTTKVPIRNSDGEVTGLVGIGRDITSLKMAQRELTIARDQADAANRAKSDFLANMSHEIRTPMNAVIGMTELLEDTKLNESQRDYLRMVRESGEVLLELINDILDFSKIEAGKFTLDHIPFDLHEMIGDTTKSIAVRAHRKKLELALHITPEVPHGITGDPGRLRQIMVNLIGNAIKFTERGEVVVEVSAEDRGENALVKFLVRDTGIGISEDKRHFIFEAFEQADTSTTRRFGGTGLGLAITSRLVNLMGGSITVESKLDHGSKFSFEVEFPKAEEMEFRSATATHEKLIGMSVLVVDDNSTNRKIVEEMLRVRGMFPIVVPSAAEAYWSMKDAQKAGSPIPLVLTDVNMPDVDGFMLIERIRESEELEQPVIMVLTSGDRTGDSERSAKMDVAAHLLKPVKQSELFDAIGNAFGINRLEEKVHHTQNPSDKMISLKILVAEDAFANQMLARGLLEKWNHKVEIASNGREAIQKLESESFDVILMDVQMPEMDGWEATAEIRTRQRNNELIHLDRNPIPIIAMTAHAMKGDRQRCLDAGMDAYISKPIRTNELHEVLFEFYPNTEAKHVSHSDSESLRDTDESKAYLHFRPEEALKTVAHDHDLLKIVIEAFLEECPTHKHNLETAAECSDFSTARRLSHLIKGVCSSLGAEEVMQLSREIELECEAETPTIDTEKITRLMKKLEELLKELRQYIND</sequence>
<dbReference type="PRINTS" id="PR00344">
    <property type="entry name" value="BCTRLSENSOR"/>
</dbReference>
<evidence type="ECO:0000259" key="18">
    <source>
        <dbReference type="PROSITE" id="PS50112"/>
    </source>
</evidence>
<dbReference type="PROSITE" id="PS50110">
    <property type="entry name" value="RESPONSE_REGULATORY"/>
    <property type="match status" value="2"/>
</dbReference>
<dbReference type="PANTHER" id="PTHR45339:SF1">
    <property type="entry name" value="HYBRID SIGNAL TRANSDUCTION HISTIDINE KINASE J"/>
    <property type="match status" value="1"/>
</dbReference>
<keyword evidence="5 15" id="KW-0597">Phosphoprotein</keyword>
<evidence type="ECO:0000259" key="16">
    <source>
        <dbReference type="PROSITE" id="PS50109"/>
    </source>
</evidence>
<dbReference type="SUPFAM" id="SSF55785">
    <property type="entry name" value="PYP-like sensor domain (PAS domain)"/>
    <property type="match status" value="3"/>
</dbReference>
<dbReference type="GO" id="GO:0005524">
    <property type="term" value="F:ATP binding"/>
    <property type="evidence" value="ECO:0007669"/>
    <property type="project" value="UniProtKB-KW"/>
</dbReference>
<dbReference type="InterPro" id="IPR000014">
    <property type="entry name" value="PAS"/>
</dbReference>
<dbReference type="RefSeq" id="WP_146504373.1">
    <property type="nucleotide sequence ID" value="NZ_SJPG01000001.1"/>
</dbReference>
<dbReference type="PROSITE" id="PS50112">
    <property type="entry name" value="PAS"/>
    <property type="match status" value="1"/>
</dbReference>
<feature type="domain" description="Histidine kinase" evidence="16">
    <location>
        <begin position="526"/>
        <end position="746"/>
    </location>
</feature>
<dbReference type="SMART" id="SM00091">
    <property type="entry name" value="PAS"/>
    <property type="match status" value="4"/>
</dbReference>
<dbReference type="SMART" id="SM00388">
    <property type="entry name" value="HisKA"/>
    <property type="match status" value="1"/>
</dbReference>
<keyword evidence="7" id="KW-0812">Transmembrane</keyword>
<feature type="domain" description="HPt" evidence="20">
    <location>
        <begin position="1074"/>
        <end position="1170"/>
    </location>
</feature>
<dbReference type="InterPro" id="IPR004358">
    <property type="entry name" value="Sig_transdc_His_kin-like_C"/>
</dbReference>
<dbReference type="Pfam" id="PF00512">
    <property type="entry name" value="HisKA"/>
    <property type="match status" value="1"/>
</dbReference>
<dbReference type="CDD" id="cd16922">
    <property type="entry name" value="HATPase_EvgS-ArcB-TorS-like"/>
    <property type="match status" value="1"/>
</dbReference>
<dbReference type="AlphaFoldDB" id="A0A5C5XH83"/>
<evidence type="ECO:0000256" key="11">
    <source>
        <dbReference type="ARBA" id="ARBA00022989"/>
    </source>
</evidence>
<dbReference type="OrthoDB" id="9762493at2"/>
<dbReference type="SMART" id="SM00387">
    <property type="entry name" value="HATPase_c"/>
    <property type="match status" value="1"/>
</dbReference>
<keyword evidence="12" id="KW-0902">Two-component regulatory system</keyword>
<dbReference type="SUPFAM" id="SSF47226">
    <property type="entry name" value="Histidine-containing phosphotransfer domain, HPT domain"/>
    <property type="match status" value="1"/>
</dbReference>
<dbReference type="InterPro" id="IPR035965">
    <property type="entry name" value="PAS-like_dom_sf"/>
</dbReference>
<dbReference type="GO" id="GO:0000155">
    <property type="term" value="F:phosphorelay sensor kinase activity"/>
    <property type="evidence" value="ECO:0007669"/>
    <property type="project" value="InterPro"/>
</dbReference>
<dbReference type="EC" id="2.7.13.3" evidence="3"/>
<dbReference type="PROSITE" id="PS50113">
    <property type="entry name" value="PAC"/>
    <property type="match status" value="3"/>
</dbReference>
<keyword evidence="4" id="KW-1003">Cell membrane</keyword>
<protein>
    <recommendedName>
        <fullName evidence="3">histidine kinase</fullName>
        <ecNumber evidence="3">2.7.13.3</ecNumber>
    </recommendedName>
</protein>
<dbReference type="InterPro" id="IPR013656">
    <property type="entry name" value="PAS_4"/>
</dbReference>
<dbReference type="InterPro" id="IPR005467">
    <property type="entry name" value="His_kinase_dom"/>
</dbReference>
<dbReference type="FunFam" id="1.10.287.130:FF:000002">
    <property type="entry name" value="Two-component osmosensing histidine kinase"/>
    <property type="match status" value="1"/>
</dbReference>
<dbReference type="GO" id="GO:0005886">
    <property type="term" value="C:plasma membrane"/>
    <property type="evidence" value="ECO:0007669"/>
    <property type="project" value="UniProtKB-SubCell"/>
</dbReference>
<dbReference type="CDD" id="cd17546">
    <property type="entry name" value="REC_hyHK_CKI1_RcsC-like"/>
    <property type="match status" value="2"/>
</dbReference>
<dbReference type="Gene3D" id="3.30.450.20">
    <property type="entry name" value="PAS domain"/>
    <property type="match status" value="4"/>
</dbReference>
<keyword evidence="13" id="KW-0472">Membrane</keyword>
<dbReference type="InterPro" id="IPR003661">
    <property type="entry name" value="HisK_dim/P_dom"/>
</dbReference>
<evidence type="ECO:0000256" key="9">
    <source>
        <dbReference type="ARBA" id="ARBA00022777"/>
    </source>
</evidence>
<evidence type="ECO:0000256" key="7">
    <source>
        <dbReference type="ARBA" id="ARBA00022692"/>
    </source>
</evidence>
<dbReference type="InterPro" id="IPR036890">
    <property type="entry name" value="HATPase_C_sf"/>
</dbReference>
<evidence type="ECO:0000256" key="5">
    <source>
        <dbReference type="ARBA" id="ARBA00022553"/>
    </source>
</evidence>
<dbReference type="InterPro" id="IPR036097">
    <property type="entry name" value="HisK_dim/P_sf"/>
</dbReference>
<keyword evidence="11" id="KW-1133">Transmembrane helix</keyword>
<feature type="modified residue" description="Phosphohistidine" evidence="14">
    <location>
        <position position="1113"/>
    </location>
</feature>
<reference evidence="21 22" key="1">
    <citation type="submission" date="2019-02" db="EMBL/GenBank/DDBJ databases">
        <title>Deep-cultivation of Planctomycetes and their phenomic and genomic characterization uncovers novel biology.</title>
        <authorList>
            <person name="Wiegand S."/>
            <person name="Jogler M."/>
            <person name="Boedeker C."/>
            <person name="Pinto D."/>
            <person name="Vollmers J."/>
            <person name="Rivas-Marin E."/>
            <person name="Kohn T."/>
            <person name="Peeters S.H."/>
            <person name="Heuer A."/>
            <person name="Rast P."/>
            <person name="Oberbeckmann S."/>
            <person name="Bunk B."/>
            <person name="Jeske O."/>
            <person name="Meyerdierks A."/>
            <person name="Storesund J.E."/>
            <person name="Kallscheuer N."/>
            <person name="Luecker S."/>
            <person name="Lage O.M."/>
            <person name="Pohl T."/>
            <person name="Merkel B.J."/>
            <person name="Hornburger P."/>
            <person name="Mueller R.-W."/>
            <person name="Bruemmer F."/>
            <person name="Labrenz M."/>
            <person name="Spormann A.M."/>
            <person name="Op Den Camp H."/>
            <person name="Overmann J."/>
            <person name="Amann R."/>
            <person name="Jetten M.S.M."/>
            <person name="Mascher T."/>
            <person name="Medema M.H."/>
            <person name="Devos D.P."/>
            <person name="Kaster A.-K."/>
            <person name="Ovreas L."/>
            <person name="Rohde M."/>
            <person name="Galperin M.Y."/>
            <person name="Jogler C."/>
        </authorList>
    </citation>
    <scope>NUCLEOTIDE SEQUENCE [LARGE SCALE GENOMIC DNA]</scope>
    <source>
        <strain evidence="21 22">Pan54</strain>
    </source>
</reference>
<dbReference type="SUPFAM" id="SSF52172">
    <property type="entry name" value="CheY-like"/>
    <property type="match status" value="2"/>
</dbReference>
<dbReference type="CDD" id="cd00082">
    <property type="entry name" value="HisKA"/>
    <property type="match status" value="1"/>
</dbReference>
<proteinExistence type="predicted"/>
<dbReference type="InterPro" id="IPR008207">
    <property type="entry name" value="Sig_transdc_His_kin_Hpt_dom"/>
</dbReference>
<feature type="domain" description="PAC" evidence="19">
    <location>
        <begin position="450"/>
        <end position="508"/>
    </location>
</feature>
<dbReference type="Pfam" id="PF01627">
    <property type="entry name" value="Hpt"/>
    <property type="match status" value="1"/>
</dbReference>
<evidence type="ECO:0000259" key="17">
    <source>
        <dbReference type="PROSITE" id="PS50110"/>
    </source>
</evidence>
<evidence type="ECO:0000256" key="4">
    <source>
        <dbReference type="ARBA" id="ARBA00022475"/>
    </source>
</evidence>
<dbReference type="InterPro" id="IPR001789">
    <property type="entry name" value="Sig_transdc_resp-reg_receiver"/>
</dbReference>
<evidence type="ECO:0000256" key="6">
    <source>
        <dbReference type="ARBA" id="ARBA00022679"/>
    </source>
</evidence>
<evidence type="ECO:0000256" key="2">
    <source>
        <dbReference type="ARBA" id="ARBA00004651"/>
    </source>
</evidence>
<evidence type="ECO:0000256" key="3">
    <source>
        <dbReference type="ARBA" id="ARBA00012438"/>
    </source>
</evidence>
<feature type="domain" description="Response regulatory" evidence="17">
    <location>
        <begin position="766"/>
        <end position="887"/>
    </location>
</feature>
<evidence type="ECO:0000256" key="1">
    <source>
        <dbReference type="ARBA" id="ARBA00000085"/>
    </source>
</evidence>
<dbReference type="Gene3D" id="3.40.50.2300">
    <property type="match status" value="2"/>
</dbReference>
<comment type="caution">
    <text evidence="21">The sequence shown here is derived from an EMBL/GenBank/DDBJ whole genome shotgun (WGS) entry which is preliminary data.</text>
</comment>
<dbReference type="InterPro" id="IPR000700">
    <property type="entry name" value="PAS-assoc_C"/>
</dbReference>
<dbReference type="NCBIfam" id="TIGR00229">
    <property type="entry name" value="sensory_box"/>
    <property type="match status" value="3"/>
</dbReference>
<feature type="domain" description="PAS" evidence="18">
    <location>
        <begin position="380"/>
        <end position="452"/>
    </location>
</feature>
<comment type="catalytic activity">
    <reaction evidence="1">
        <text>ATP + protein L-histidine = ADP + protein N-phospho-L-histidine.</text>
        <dbReference type="EC" id="2.7.13.3"/>
    </reaction>
</comment>
<evidence type="ECO:0000256" key="10">
    <source>
        <dbReference type="ARBA" id="ARBA00022840"/>
    </source>
</evidence>
<feature type="domain" description="Response regulatory" evidence="17">
    <location>
        <begin position="910"/>
        <end position="1034"/>
    </location>
</feature>
<dbReference type="Gene3D" id="1.20.120.160">
    <property type="entry name" value="HPT domain"/>
    <property type="match status" value="1"/>
</dbReference>
<comment type="subcellular location">
    <subcellularLocation>
        <location evidence="2">Cell membrane</location>
        <topology evidence="2">Multi-pass membrane protein</topology>
    </subcellularLocation>
</comment>
<dbReference type="PROSITE" id="PS50109">
    <property type="entry name" value="HIS_KIN"/>
    <property type="match status" value="1"/>
</dbReference>
<dbReference type="InterPro" id="IPR011006">
    <property type="entry name" value="CheY-like_superfamily"/>
</dbReference>
<dbReference type="FunFam" id="3.30.565.10:FF:000078">
    <property type="entry name" value="Two-component sensor histidine kinase"/>
    <property type="match status" value="1"/>
</dbReference>
<dbReference type="SMART" id="SM00448">
    <property type="entry name" value="REC"/>
    <property type="match status" value="2"/>
</dbReference>
<dbReference type="InterPro" id="IPR003594">
    <property type="entry name" value="HATPase_dom"/>
</dbReference>
<feature type="modified residue" description="4-aspartylphosphate" evidence="15">
    <location>
        <position position="959"/>
    </location>
</feature>
<evidence type="ECO:0000313" key="21">
    <source>
        <dbReference type="EMBL" id="TWT62526.1"/>
    </source>
</evidence>